<organism evidence="2 3">
    <name type="scientific">Hyphomonas oceanitis SCH89</name>
    <dbReference type="NCBI Taxonomy" id="1280953"/>
    <lineage>
        <taxon>Bacteria</taxon>
        <taxon>Pseudomonadati</taxon>
        <taxon>Pseudomonadota</taxon>
        <taxon>Alphaproteobacteria</taxon>
        <taxon>Hyphomonadales</taxon>
        <taxon>Hyphomonadaceae</taxon>
        <taxon>Hyphomonas</taxon>
    </lineage>
</organism>
<protein>
    <recommendedName>
        <fullName evidence="4">DUF1223 domain-containing protein</fullName>
    </recommendedName>
</protein>
<dbReference type="OrthoDB" id="9808254at2"/>
<dbReference type="Pfam" id="PF06764">
    <property type="entry name" value="DUF1223"/>
    <property type="match status" value="1"/>
</dbReference>
<dbReference type="PANTHER" id="PTHR36057:SF1">
    <property type="entry name" value="LIPOPROTEIN LIPID ATTACHMENT SITE-LIKE PROTEIN, PUTATIVE (DUF1223)-RELATED"/>
    <property type="match status" value="1"/>
</dbReference>
<dbReference type="InterPro" id="IPR010634">
    <property type="entry name" value="DUF1223"/>
</dbReference>
<evidence type="ECO:0008006" key="4">
    <source>
        <dbReference type="Google" id="ProtNLM"/>
    </source>
</evidence>
<dbReference type="PATRIC" id="fig|1280953.3.peg.1088"/>
<reference evidence="2 3" key="1">
    <citation type="journal article" date="2014" name="Antonie Van Leeuwenhoek">
        <title>Hyphomonas beringensis sp. nov. and Hyphomonas chukchiensis sp. nov., isolated from surface seawater of the Bering Sea and Chukchi Sea.</title>
        <authorList>
            <person name="Li C."/>
            <person name="Lai Q."/>
            <person name="Li G."/>
            <person name="Dong C."/>
            <person name="Wang J."/>
            <person name="Liao Y."/>
            <person name="Shao Z."/>
        </authorList>
    </citation>
    <scope>NUCLEOTIDE SEQUENCE [LARGE SCALE GENOMIC DNA]</scope>
    <source>
        <strain evidence="2 3">SCH89</strain>
    </source>
</reference>
<dbReference type="InterPro" id="IPR036249">
    <property type="entry name" value="Thioredoxin-like_sf"/>
</dbReference>
<dbReference type="RefSeq" id="WP_051624554.1">
    <property type="nucleotide sequence ID" value="NZ_ARYL01000005.1"/>
</dbReference>
<dbReference type="eggNOG" id="COG5429">
    <property type="taxonomic scope" value="Bacteria"/>
</dbReference>
<dbReference type="AlphaFoldDB" id="A0A059GA07"/>
<dbReference type="STRING" id="1280953.HOC_05404"/>
<name>A0A059GA07_9PROT</name>
<accession>A0A059GA07</accession>
<dbReference type="SUPFAM" id="SSF52833">
    <property type="entry name" value="Thioredoxin-like"/>
    <property type="match status" value="1"/>
</dbReference>
<keyword evidence="1" id="KW-0732">Signal</keyword>
<gene>
    <name evidence="2" type="ORF">HOC_05404</name>
</gene>
<evidence type="ECO:0000256" key="1">
    <source>
        <dbReference type="SAM" id="SignalP"/>
    </source>
</evidence>
<dbReference type="Proteomes" id="UP000024942">
    <property type="component" value="Unassembled WGS sequence"/>
</dbReference>
<dbReference type="EMBL" id="ARYL01000005">
    <property type="protein sequence ID" value="KDA03564.1"/>
    <property type="molecule type" value="Genomic_DNA"/>
</dbReference>
<keyword evidence="3" id="KW-1185">Reference proteome</keyword>
<evidence type="ECO:0000313" key="2">
    <source>
        <dbReference type="EMBL" id="KDA03564.1"/>
    </source>
</evidence>
<comment type="caution">
    <text evidence="2">The sequence shown here is derived from an EMBL/GenBank/DDBJ whole genome shotgun (WGS) entry which is preliminary data.</text>
</comment>
<evidence type="ECO:0000313" key="3">
    <source>
        <dbReference type="Proteomes" id="UP000024942"/>
    </source>
</evidence>
<sequence length="225" mass="24793">MKHARILILAISLFAALPAAARQPMSVADTSPVLVELFASHNCRACPKAHRTLAEVDSQRDDVLILTWSVDYWDYLGEKDPMAMSESKDRQRAYVDRFRLRGPYTPQTVYNGVEQCPGNKLPQVESALERTNRVAPSPAHLKRKGGKIELTGNVKELTDIFVIDYLDGDANPTDMVHPVTHVTSIGPWLGGRVEIDPSVCKSTCALVVQEAGFGRVLAAMDLPAR</sequence>
<dbReference type="PANTHER" id="PTHR36057">
    <property type="match status" value="1"/>
</dbReference>
<feature type="chain" id="PRO_5001573727" description="DUF1223 domain-containing protein" evidence="1">
    <location>
        <begin position="22"/>
        <end position="225"/>
    </location>
</feature>
<feature type="signal peptide" evidence="1">
    <location>
        <begin position="1"/>
        <end position="21"/>
    </location>
</feature>
<proteinExistence type="predicted"/>